<feature type="region of interest" description="Disordered" evidence="1">
    <location>
        <begin position="328"/>
        <end position="499"/>
    </location>
</feature>
<dbReference type="RefSeq" id="XP_064769577.1">
    <property type="nucleotide sequence ID" value="XM_064911989.1"/>
</dbReference>
<dbReference type="EMBL" id="JBBJBU010000002">
    <property type="protein sequence ID" value="KAK7206544.1"/>
    <property type="molecule type" value="Genomic_DNA"/>
</dbReference>
<feature type="compositionally biased region" description="Acidic residues" evidence="1">
    <location>
        <begin position="176"/>
        <end position="186"/>
    </location>
</feature>
<feature type="compositionally biased region" description="Polar residues" evidence="1">
    <location>
        <begin position="427"/>
        <end position="438"/>
    </location>
</feature>
<reference evidence="2 3" key="1">
    <citation type="submission" date="2024-03" db="EMBL/GenBank/DDBJ databases">
        <title>Genome-scale model development and genomic sequencing of the oleaginous clade Lipomyces.</title>
        <authorList>
            <consortium name="Lawrence Berkeley National Laboratory"/>
            <person name="Czajka J.J."/>
            <person name="Han Y."/>
            <person name="Kim J."/>
            <person name="Mondo S.J."/>
            <person name="Hofstad B.A."/>
            <person name="Robles A."/>
            <person name="Haridas S."/>
            <person name="Riley R."/>
            <person name="LaButti K."/>
            <person name="Pangilinan J."/>
            <person name="Andreopoulos W."/>
            <person name="Lipzen A."/>
            <person name="Yan J."/>
            <person name="Wang M."/>
            <person name="Ng V."/>
            <person name="Grigoriev I.V."/>
            <person name="Spatafora J.W."/>
            <person name="Magnuson J.K."/>
            <person name="Baker S.E."/>
            <person name="Pomraning K.R."/>
        </authorList>
    </citation>
    <scope>NUCLEOTIDE SEQUENCE [LARGE SCALE GENOMIC DNA]</scope>
    <source>
        <strain evidence="2 3">Phaff 52-87</strain>
    </source>
</reference>
<dbReference type="Proteomes" id="UP001498771">
    <property type="component" value="Unassembled WGS sequence"/>
</dbReference>
<feature type="compositionally biased region" description="Low complexity" evidence="1">
    <location>
        <begin position="390"/>
        <end position="401"/>
    </location>
</feature>
<accession>A0ABR1F9L8</accession>
<evidence type="ECO:0000313" key="3">
    <source>
        <dbReference type="Proteomes" id="UP001498771"/>
    </source>
</evidence>
<feature type="compositionally biased region" description="Low complexity" evidence="1">
    <location>
        <begin position="1"/>
        <end position="17"/>
    </location>
</feature>
<evidence type="ECO:0000256" key="1">
    <source>
        <dbReference type="SAM" id="MobiDB-lite"/>
    </source>
</evidence>
<sequence length="499" mass="54556">MAADDSADYPPSSPADSIQALDESQNKRDGRSTHLRSSSSLSHRPRLGEVTTLSSSPLRRTRSQFLRDPTTTTSTPTTATSSSPSSILPVSRQMPSLMGLRRSVSQSFRSRVRSSEPEVEEESPEYGDDGEDRLNLRHHQKHLQQQLYQSQLAKQRDRAAAHQHQRDRSRSITGDELSEEAENDEDSTVIIESNVLSRPGRRMFSAETVTPESSAADSSNMWAAIDDLRARVRKLETSADQNPEKRFYMQRAHDSASSLSGTNNGYLRAMLQQAGGAIPEDLCSALDVTASAVEALSARVATSDRNIKAKMDALYRSLTELFIVVSDTSSTPPSSAAQPAAPNSDLRSGSSVSNRSDSSEVRSLAARLPQRAATRMRHSIETSQLPPDLRPASRMASRASSYDYAGDDEDISVLSSSSSASGVTGSNRHLSLLNNGTRQHARKMHRSSSRQQLTMSDELDYGMQQQQQQQRPHSIFSMRSTPSSTGGLSSPASSRARVT</sequence>
<feature type="compositionally biased region" description="Low complexity" evidence="1">
    <location>
        <begin position="480"/>
        <end position="499"/>
    </location>
</feature>
<evidence type="ECO:0000313" key="2">
    <source>
        <dbReference type="EMBL" id="KAK7206544.1"/>
    </source>
</evidence>
<dbReference type="GeneID" id="90037501"/>
<gene>
    <name evidence="2" type="ORF">BZA70DRAFT_274513</name>
</gene>
<feature type="compositionally biased region" description="Basic residues" evidence="1">
    <location>
        <begin position="439"/>
        <end position="448"/>
    </location>
</feature>
<feature type="compositionally biased region" description="Low complexity" evidence="1">
    <location>
        <begin position="412"/>
        <end position="426"/>
    </location>
</feature>
<comment type="caution">
    <text evidence="2">The sequence shown here is derived from an EMBL/GenBank/DDBJ whole genome shotgun (WGS) entry which is preliminary data.</text>
</comment>
<feature type="compositionally biased region" description="Low complexity" evidence="1">
    <location>
        <begin position="143"/>
        <end position="153"/>
    </location>
</feature>
<proteinExistence type="predicted"/>
<feature type="compositionally biased region" description="Basic and acidic residues" evidence="1">
    <location>
        <begin position="154"/>
        <end position="170"/>
    </location>
</feature>
<feature type="region of interest" description="Disordered" evidence="1">
    <location>
        <begin position="1"/>
        <end position="186"/>
    </location>
</feature>
<feature type="compositionally biased region" description="Low complexity" evidence="1">
    <location>
        <begin position="328"/>
        <end position="364"/>
    </location>
</feature>
<name>A0ABR1F9L8_9ASCO</name>
<feature type="compositionally biased region" description="Acidic residues" evidence="1">
    <location>
        <begin position="117"/>
        <end position="131"/>
    </location>
</feature>
<protein>
    <submittedName>
        <fullName evidence="2">Uncharacterized protein</fullName>
    </submittedName>
</protein>
<keyword evidence="3" id="KW-1185">Reference proteome</keyword>
<feature type="compositionally biased region" description="Low complexity" evidence="1">
    <location>
        <begin position="69"/>
        <end position="86"/>
    </location>
</feature>
<organism evidence="2 3">
    <name type="scientific">Myxozyma melibiosi</name>
    <dbReference type="NCBI Taxonomy" id="54550"/>
    <lineage>
        <taxon>Eukaryota</taxon>
        <taxon>Fungi</taxon>
        <taxon>Dikarya</taxon>
        <taxon>Ascomycota</taxon>
        <taxon>Saccharomycotina</taxon>
        <taxon>Lipomycetes</taxon>
        <taxon>Lipomycetales</taxon>
        <taxon>Lipomycetaceae</taxon>
        <taxon>Myxozyma</taxon>
    </lineage>
</organism>